<reference evidence="3" key="2">
    <citation type="submission" date="2025-08" db="UniProtKB">
        <authorList>
            <consortium name="RefSeq"/>
        </authorList>
    </citation>
    <scope>IDENTIFICATION</scope>
    <source>
        <tissue evidence="3">Leaf</tissue>
    </source>
</reference>
<proteinExistence type="predicted"/>
<evidence type="ECO:0000313" key="3">
    <source>
        <dbReference type="RefSeq" id="XP_021863905.1"/>
    </source>
</evidence>
<gene>
    <name evidence="3" type="primary">LOC110802767</name>
</gene>
<dbReference type="Proteomes" id="UP000813463">
    <property type="component" value="Chromosome 6"/>
</dbReference>
<feature type="signal peptide" evidence="1">
    <location>
        <begin position="1"/>
        <end position="29"/>
    </location>
</feature>
<dbReference type="OrthoDB" id="10492568at2759"/>
<accession>A0A9R0K9X5</accession>
<dbReference type="AlphaFoldDB" id="A0A9R0K9X5"/>
<evidence type="ECO:0000313" key="2">
    <source>
        <dbReference type="Proteomes" id="UP000813463"/>
    </source>
</evidence>
<organism evidence="2 3">
    <name type="scientific">Spinacia oleracea</name>
    <name type="common">Spinach</name>
    <dbReference type="NCBI Taxonomy" id="3562"/>
    <lineage>
        <taxon>Eukaryota</taxon>
        <taxon>Viridiplantae</taxon>
        <taxon>Streptophyta</taxon>
        <taxon>Embryophyta</taxon>
        <taxon>Tracheophyta</taxon>
        <taxon>Spermatophyta</taxon>
        <taxon>Magnoliopsida</taxon>
        <taxon>eudicotyledons</taxon>
        <taxon>Gunneridae</taxon>
        <taxon>Pentapetalae</taxon>
        <taxon>Caryophyllales</taxon>
        <taxon>Chenopodiaceae</taxon>
        <taxon>Chenopodioideae</taxon>
        <taxon>Anserineae</taxon>
        <taxon>Spinacia</taxon>
    </lineage>
</organism>
<protein>
    <submittedName>
        <fullName evidence="3">Uncharacterized protein</fullName>
    </submittedName>
</protein>
<feature type="chain" id="PRO_5040498288" evidence="1">
    <location>
        <begin position="30"/>
        <end position="115"/>
    </location>
</feature>
<dbReference type="GeneID" id="110802767"/>
<dbReference type="RefSeq" id="XP_021863905.1">
    <property type="nucleotide sequence ID" value="XM_022008213.2"/>
</dbReference>
<keyword evidence="1" id="KW-0732">Signal</keyword>
<reference evidence="2" key="1">
    <citation type="journal article" date="2021" name="Nat. Commun.">
        <title>Genomic analyses provide insights into spinach domestication and the genetic basis of agronomic traits.</title>
        <authorList>
            <person name="Cai X."/>
            <person name="Sun X."/>
            <person name="Xu C."/>
            <person name="Sun H."/>
            <person name="Wang X."/>
            <person name="Ge C."/>
            <person name="Zhang Z."/>
            <person name="Wang Q."/>
            <person name="Fei Z."/>
            <person name="Jiao C."/>
            <person name="Wang Q."/>
        </authorList>
    </citation>
    <scope>NUCLEOTIDE SEQUENCE [LARGE SCALE GENOMIC DNA]</scope>
    <source>
        <strain evidence="2">cv. Varoflay</strain>
    </source>
</reference>
<evidence type="ECO:0000256" key="1">
    <source>
        <dbReference type="SAM" id="SignalP"/>
    </source>
</evidence>
<name>A0A9R0K9X5_SPIOL</name>
<dbReference type="KEGG" id="soe:110802767"/>
<keyword evidence="2" id="KW-1185">Reference proteome</keyword>
<sequence length="115" mass="12517">MARQSISSASKMALLAFLMLTIATPTMQASMETNPEANVMKAVVEELGKEHLAAYYNYMQKMATKVGLEEPKLSMVVEQNSLKIGCVGIRGYACKNDCCSGLYCVPTMLGFSVCM</sequence>